<organism evidence="1 2">
    <name type="scientific">Drosophila gunungcola</name>
    <name type="common">fruit fly</name>
    <dbReference type="NCBI Taxonomy" id="103775"/>
    <lineage>
        <taxon>Eukaryota</taxon>
        <taxon>Metazoa</taxon>
        <taxon>Ecdysozoa</taxon>
        <taxon>Arthropoda</taxon>
        <taxon>Hexapoda</taxon>
        <taxon>Insecta</taxon>
        <taxon>Pterygota</taxon>
        <taxon>Neoptera</taxon>
        <taxon>Endopterygota</taxon>
        <taxon>Diptera</taxon>
        <taxon>Brachycera</taxon>
        <taxon>Muscomorpha</taxon>
        <taxon>Ephydroidea</taxon>
        <taxon>Drosophilidae</taxon>
        <taxon>Drosophila</taxon>
        <taxon>Sophophora</taxon>
    </lineage>
</organism>
<feature type="non-terminal residue" evidence="1">
    <location>
        <position position="1"/>
    </location>
</feature>
<accession>A0A9P9YQZ0</accession>
<dbReference type="Proteomes" id="UP001059596">
    <property type="component" value="Unassembled WGS sequence"/>
</dbReference>
<name>A0A9P9YQZ0_9MUSC</name>
<keyword evidence="2" id="KW-1185">Reference proteome</keyword>
<reference evidence="1" key="1">
    <citation type="journal article" date="2023" name="Genome Biol. Evol.">
        <title>Long-read-based Genome Assembly of Drosophila gunungcola Reveals Fewer Chemosensory Genes in Flower-breeding Species.</title>
        <authorList>
            <person name="Negi A."/>
            <person name="Liao B.Y."/>
            <person name="Yeh S.D."/>
        </authorList>
    </citation>
    <scope>NUCLEOTIDE SEQUENCE</scope>
    <source>
        <strain evidence="1">Sukarami</strain>
    </source>
</reference>
<proteinExistence type="predicted"/>
<evidence type="ECO:0000313" key="1">
    <source>
        <dbReference type="EMBL" id="KAI8041446.1"/>
    </source>
</evidence>
<dbReference type="AlphaFoldDB" id="A0A9P9YQZ0"/>
<evidence type="ECO:0000313" key="2">
    <source>
        <dbReference type="Proteomes" id="UP001059596"/>
    </source>
</evidence>
<sequence>AVAVTVAAFWFACGCGRFATEHSEVFFPCECSVYVRTFERRPIERFTVKMRDTETGGRLSHVHHQYHTEHAPLGQRNVMINFSQLLN</sequence>
<comment type="caution">
    <text evidence="1">The sequence shown here is derived from an EMBL/GenBank/DDBJ whole genome shotgun (WGS) entry which is preliminary data.</text>
</comment>
<protein>
    <submittedName>
        <fullName evidence="1">Uncharacterized protein</fullName>
    </submittedName>
</protein>
<gene>
    <name evidence="1" type="ORF">M5D96_005705</name>
</gene>
<dbReference type="EMBL" id="JAMKOV010000003">
    <property type="protein sequence ID" value="KAI8041446.1"/>
    <property type="molecule type" value="Genomic_DNA"/>
</dbReference>